<organism evidence="1 2">
    <name type="scientific">Photobacterium galatheae</name>
    <dbReference type="NCBI Taxonomy" id="1654360"/>
    <lineage>
        <taxon>Bacteria</taxon>
        <taxon>Pseudomonadati</taxon>
        <taxon>Pseudomonadota</taxon>
        <taxon>Gammaproteobacteria</taxon>
        <taxon>Vibrionales</taxon>
        <taxon>Vibrionaceae</taxon>
        <taxon>Photobacterium</taxon>
    </lineage>
</organism>
<comment type="caution">
    <text evidence="1">The sequence shown here is derived from an EMBL/GenBank/DDBJ whole genome shotgun (WGS) entry which is preliminary data.</text>
</comment>
<dbReference type="AlphaFoldDB" id="A0A066RQN8"/>
<reference evidence="1 2" key="1">
    <citation type="submission" date="2014-04" db="EMBL/GenBank/DDBJ databases">
        <title>Draft genome sequence of Photobacterium halotolerans S2753: a solonamide, ngercheumicin and holomycin producer.</title>
        <authorList>
            <person name="Machado H.R."/>
            <person name="Gram L."/>
        </authorList>
    </citation>
    <scope>NUCLEOTIDE SEQUENCE [LARGE SCALE GENOMIC DNA]</scope>
    <source>
        <strain evidence="1 2">S2753</strain>
    </source>
</reference>
<dbReference type="OrthoDB" id="531205at2"/>
<gene>
    <name evidence="1" type="ORF">EA58_18895</name>
</gene>
<dbReference type="InterPro" id="IPR027417">
    <property type="entry name" value="P-loop_NTPase"/>
</dbReference>
<dbReference type="SUPFAM" id="SSF52540">
    <property type="entry name" value="P-loop containing nucleoside triphosphate hydrolases"/>
    <property type="match status" value="1"/>
</dbReference>
<protein>
    <recommendedName>
        <fullName evidence="3">ATP-binding protein</fullName>
    </recommendedName>
</protein>
<dbReference type="STRING" id="1654360.EA58_18895"/>
<evidence type="ECO:0008006" key="3">
    <source>
        <dbReference type="Google" id="ProtNLM"/>
    </source>
</evidence>
<dbReference type="Pfam" id="PF13671">
    <property type="entry name" value="AAA_33"/>
    <property type="match status" value="1"/>
</dbReference>
<name>A0A066RQN8_9GAMM</name>
<keyword evidence="2" id="KW-1185">Reference proteome</keyword>
<dbReference type="Proteomes" id="UP000027192">
    <property type="component" value="Unassembled WGS sequence"/>
</dbReference>
<dbReference type="EMBL" id="JMIB01000038">
    <property type="protein sequence ID" value="KDM90012.1"/>
    <property type="molecule type" value="Genomic_DNA"/>
</dbReference>
<accession>A0A066RQN8</accession>
<dbReference type="RefSeq" id="WP_036756119.1">
    <property type="nucleotide sequence ID" value="NZ_JAGSGC010000008.1"/>
</dbReference>
<evidence type="ECO:0000313" key="1">
    <source>
        <dbReference type="EMBL" id="KDM90012.1"/>
    </source>
</evidence>
<evidence type="ECO:0000313" key="2">
    <source>
        <dbReference type="Proteomes" id="UP000027192"/>
    </source>
</evidence>
<dbReference type="Gene3D" id="3.40.50.300">
    <property type="entry name" value="P-loop containing nucleotide triphosphate hydrolases"/>
    <property type="match status" value="1"/>
</dbReference>
<proteinExistence type="predicted"/>
<sequence>MSQLYMLCGFIGSGKTTYAKKIEKNEKAIRFSMDEWMIPLFGESMSRIEFHERHSFFEEKFKEIAIQLLNNNQSVIFDFGFWTKEHRSKFYEWANENEINIKRIFLSTDMNTCKERAIKRSESHSKNSYIITESMFNELKKLFEKPSENEYDLRIS</sequence>